<evidence type="ECO:0000256" key="5">
    <source>
        <dbReference type="ARBA" id="ARBA00022605"/>
    </source>
</evidence>
<evidence type="ECO:0000256" key="8">
    <source>
        <dbReference type="ARBA" id="ARBA00023102"/>
    </source>
</evidence>
<accession>A0A401XJS3</accession>
<evidence type="ECO:0000256" key="13">
    <source>
        <dbReference type="PIRSR" id="PIRSR000495-1"/>
    </source>
</evidence>
<dbReference type="CDD" id="cd01748">
    <property type="entry name" value="GATase1_IGP_Synthase"/>
    <property type="match status" value="1"/>
</dbReference>
<comment type="function">
    <text evidence="12">IGPS catalyzes the conversion of PRFAR and glutamine to IGP, AICAR and glutamate. The HisH subunit catalyzes the hydrolysis of glutamine to glutamate and ammonia as part of the synthesis of IGP and AICAR. The resulting ammonia molecule is channeled to the active site of HisF.</text>
</comment>
<dbReference type="OrthoDB" id="9807137at2"/>
<evidence type="ECO:0000256" key="4">
    <source>
        <dbReference type="ARBA" id="ARBA00022490"/>
    </source>
</evidence>
<dbReference type="PANTHER" id="PTHR42701:SF1">
    <property type="entry name" value="IMIDAZOLE GLYCEROL PHOSPHATE SYNTHASE SUBUNIT HISH"/>
    <property type="match status" value="1"/>
</dbReference>
<dbReference type="Proteomes" id="UP000286715">
    <property type="component" value="Unassembled WGS sequence"/>
</dbReference>
<evidence type="ECO:0000256" key="12">
    <source>
        <dbReference type="HAMAP-Rule" id="MF_00278"/>
    </source>
</evidence>
<evidence type="ECO:0000256" key="2">
    <source>
        <dbReference type="ARBA" id="ARBA00005091"/>
    </source>
</evidence>
<dbReference type="GO" id="GO:0005737">
    <property type="term" value="C:cytoplasm"/>
    <property type="evidence" value="ECO:0007669"/>
    <property type="project" value="UniProtKB-SubCell"/>
</dbReference>
<feature type="domain" description="Glutamine amidotransferase" evidence="14">
    <location>
        <begin position="9"/>
        <end position="192"/>
    </location>
</feature>
<feature type="active site" evidence="12 13">
    <location>
        <position position="178"/>
    </location>
</feature>
<comment type="subcellular location">
    <subcellularLocation>
        <location evidence="1 12">Cytoplasm</location>
    </subcellularLocation>
</comment>
<evidence type="ECO:0000256" key="10">
    <source>
        <dbReference type="ARBA" id="ARBA00047838"/>
    </source>
</evidence>
<evidence type="ECO:0000259" key="14">
    <source>
        <dbReference type="Pfam" id="PF00117"/>
    </source>
</evidence>
<feature type="active site" description="Nucleophile" evidence="12 13">
    <location>
        <position position="77"/>
    </location>
</feature>
<evidence type="ECO:0000256" key="7">
    <source>
        <dbReference type="ARBA" id="ARBA00022962"/>
    </source>
</evidence>
<evidence type="ECO:0000256" key="1">
    <source>
        <dbReference type="ARBA" id="ARBA00004496"/>
    </source>
</evidence>
<dbReference type="Pfam" id="PF00117">
    <property type="entry name" value="GATase"/>
    <property type="match status" value="1"/>
</dbReference>
<evidence type="ECO:0000256" key="9">
    <source>
        <dbReference type="ARBA" id="ARBA00023239"/>
    </source>
</evidence>
<dbReference type="GO" id="GO:0016829">
    <property type="term" value="F:lyase activity"/>
    <property type="evidence" value="ECO:0007669"/>
    <property type="project" value="UniProtKB-KW"/>
</dbReference>
<dbReference type="EMBL" id="BHZE01000005">
    <property type="protein sequence ID" value="GCD77243.1"/>
    <property type="molecule type" value="Genomic_DNA"/>
</dbReference>
<dbReference type="GO" id="GO:0000107">
    <property type="term" value="F:imidazoleglycerol-phosphate synthase activity"/>
    <property type="evidence" value="ECO:0007669"/>
    <property type="project" value="UniProtKB-UniRule"/>
</dbReference>
<sequence length="196" mass="21657">MKVAIVKYNAGNTHSVAIALRRLGVEVLITDEASLIRSAHRVIFPGVGEASSAMAYLRERGLDEVLKTLTQPVLGICLGLQLLCTYSDEGDTNCLGIFPAQVKRFNGVLKVPHIGWNTLQAEQSSPLFQDVPSNSYVYYVHSYYAEVCPFTIGTTEYGQDFSAALARDNFFALQFHPEKSGPIGQAILYNFLNIKY</sequence>
<evidence type="ECO:0000256" key="3">
    <source>
        <dbReference type="ARBA" id="ARBA00011152"/>
    </source>
</evidence>
<dbReference type="NCBIfam" id="TIGR01855">
    <property type="entry name" value="IMP_synth_hisH"/>
    <property type="match status" value="1"/>
</dbReference>
<organism evidence="15 16">
    <name type="scientific">Thermaurantimonas aggregans</name>
    <dbReference type="NCBI Taxonomy" id="2173829"/>
    <lineage>
        <taxon>Bacteria</taxon>
        <taxon>Pseudomonadati</taxon>
        <taxon>Bacteroidota</taxon>
        <taxon>Flavobacteriia</taxon>
        <taxon>Flavobacteriales</taxon>
        <taxon>Schleiferiaceae</taxon>
        <taxon>Thermaurantimonas</taxon>
    </lineage>
</organism>
<gene>
    <name evidence="12 15" type="primary">hisH</name>
    <name evidence="15" type="ORF">JCM31826_07250</name>
</gene>
<dbReference type="PANTHER" id="PTHR42701">
    <property type="entry name" value="IMIDAZOLE GLYCEROL PHOSPHATE SYNTHASE SUBUNIT HISH"/>
    <property type="match status" value="1"/>
</dbReference>
<dbReference type="Gene3D" id="3.40.50.880">
    <property type="match status" value="1"/>
</dbReference>
<comment type="catalytic activity">
    <reaction evidence="11 12">
        <text>L-glutamine + H2O = L-glutamate + NH4(+)</text>
        <dbReference type="Rhea" id="RHEA:15889"/>
        <dbReference type="ChEBI" id="CHEBI:15377"/>
        <dbReference type="ChEBI" id="CHEBI:28938"/>
        <dbReference type="ChEBI" id="CHEBI:29985"/>
        <dbReference type="ChEBI" id="CHEBI:58359"/>
        <dbReference type="EC" id="3.5.1.2"/>
    </reaction>
</comment>
<dbReference type="GO" id="GO:0000105">
    <property type="term" value="P:L-histidine biosynthetic process"/>
    <property type="evidence" value="ECO:0007669"/>
    <property type="project" value="UniProtKB-UniRule"/>
</dbReference>
<reference evidence="15 16" key="1">
    <citation type="submission" date="2018-11" db="EMBL/GenBank/DDBJ databases">
        <title>Schleiferia aggregans sp. nov., a moderately thermophilic heterotrophic bacterium isolated from microbial mats at a terrestrial hot spring.</title>
        <authorList>
            <person name="Iino T."/>
            <person name="Ohkuma M."/>
            <person name="Haruta S."/>
        </authorList>
    </citation>
    <scope>NUCLEOTIDE SEQUENCE [LARGE SCALE GENOMIC DNA]</scope>
    <source>
        <strain evidence="15 16">LA</strain>
    </source>
</reference>
<dbReference type="AlphaFoldDB" id="A0A401XJS3"/>
<name>A0A401XJS3_9FLAO</name>
<dbReference type="InterPro" id="IPR010139">
    <property type="entry name" value="Imidazole-glycPsynth_HisH"/>
</dbReference>
<evidence type="ECO:0000313" key="16">
    <source>
        <dbReference type="Proteomes" id="UP000286715"/>
    </source>
</evidence>
<comment type="catalytic activity">
    <reaction evidence="10 12">
        <text>5-[(5-phospho-1-deoxy-D-ribulos-1-ylimino)methylamino]-1-(5-phospho-beta-D-ribosyl)imidazole-4-carboxamide + L-glutamine = D-erythro-1-(imidazol-4-yl)glycerol 3-phosphate + 5-amino-1-(5-phospho-beta-D-ribosyl)imidazole-4-carboxamide + L-glutamate + H(+)</text>
        <dbReference type="Rhea" id="RHEA:24793"/>
        <dbReference type="ChEBI" id="CHEBI:15378"/>
        <dbReference type="ChEBI" id="CHEBI:29985"/>
        <dbReference type="ChEBI" id="CHEBI:58278"/>
        <dbReference type="ChEBI" id="CHEBI:58359"/>
        <dbReference type="ChEBI" id="CHEBI:58475"/>
        <dbReference type="ChEBI" id="CHEBI:58525"/>
        <dbReference type="EC" id="4.3.2.10"/>
    </reaction>
</comment>
<protein>
    <recommendedName>
        <fullName evidence="12">Imidazole glycerol phosphate synthase subunit HisH</fullName>
        <ecNumber evidence="12">4.3.2.10</ecNumber>
    </recommendedName>
    <alternativeName>
        <fullName evidence="12">IGP synthase glutaminase subunit</fullName>
        <ecNumber evidence="12">3.5.1.2</ecNumber>
    </alternativeName>
    <alternativeName>
        <fullName evidence="12">IGP synthase subunit HisH</fullName>
    </alternativeName>
    <alternativeName>
        <fullName evidence="12">ImGP synthase subunit HisH</fullName>
        <shortName evidence="12">IGPS subunit HisH</shortName>
    </alternativeName>
</protein>
<comment type="caution">
    <text evidence="15">The sequence shown here is derived from an EMBL/GenBank/DDBJ whole genome shotgun (WGS) entry which is preliminary data.</text>
</comment>
<dbReference type="EC" id="4.3.2.10" evidence="12"/>
<dbReference type="PROSITE" id="PS51273">
    <property type="entry name" value="GATASE_TYPE_1"/>
    <property type="match status" value="1"/>
</dbReference>
<keyword evidence="6 12" id="KW-0378">Hydrolase</keyword>
<dbReference type="GO" id="GO:0004359">
    <property type="term" value="F:glutaminase activity"/>
    <property type="evidence" value="ECO:0007669"/>
    <property type="project" value="UniProtKB-EC"/>
</dbReference>
<dbReference type="UniPathway" id="UPA00031">
    <property type="reaction ID" value="UER00010"/>
</dbReference>
<keyword evidence="4 12" id="KW-0963">Cytoplasm</keyword>
<evidence type="ECO:0000313" key="15">
    <source>
        <dbReference type="EMBL" id="GCD77243.1"/>
    </source>
</evidence>
<dbReference type="RefSeq" id="WP_124397303.1">
    <property type="nucleotide sequence ID" value="NZ_BHZE01000005.1"/>
</dbReference>
<comment type="pathway">
    <text evidence="2 12">Amino-acid biosynthesis; L-histidine biosynthesis; L-histidine from 5-phospho-alpha-D-ribose 1-diphosphate: step 5/9.</text>
</comment>
<dbReference type="SUPFAM" id="SSF52317">
    <property type="entry name" value="Class I glutamine amidotransferase-like"/>
    <property type="match status" value="1"/>
</dbReference>
<keyword evidence="9 12" id="KW-0456">Lyase</keyword>
<keyword evidence="5 12" id="KW-0028">Amino-acid biosynthesis</keyword>
<evidence type="ECO:0000256" key="6">
    <source>
        <dbReference type="ARBA" id="ARBA00022801"/>
    </source>
</evidence>
<dbReference type="PIRSF" id="PIRSF000495">
    <property type="entry name" value="Amidotransf_hisH"/>
    <property type="match status" value="1"/>
</dbReference>
<dbReference type="EC" id="3.5.1.2" evidence="12"/>
<dbReference type="FunFam" id="3.40.50.880:FF:000009">
    <property type="entry name" value="Imidazole glycerol phosphate synthase subunit HisH"/>
    <property type="match status" value="1"/>
</dbReference>
<feature type="active site" evidence="12 13">
    <location>
        <position position="176"/>
    </location>
</feature>
<comment type="subunit">
    <text evidence="3 12">Heterodimer of HisH and HisF.</text>
</comment>
<dbReference type="HAMAP" id="MF_00278">
    <property type="entry name" value="HisH"/>
    <property type="match status" value="1"/>
</dbReference>
<proteinExistence type="inferred from homology"/>
<keyword evidence="16" id="KW-1185">Reference proteome</keyword>
<keyword evidence="8 12" id="KW-0368">Histidine biosynthesis</keyword>
<keyword evidence="7 12" id="KW-0315">Glutamine amidotransferase</keyword>
<evidence type="ECO:0000256" key="11">
    <source>
        <dbReference type="ARBA" id="ARBA00049534"/>
    </source>
</evidence>
<dbReference type="InterPro" id="IPR029062">
    <property type="entry name" value="Class_I_gatase-like"/>
</dbReference>
<dbReference type="InterPro" id="IPR017926">
    <property type="entry name" value="GATASE"/>
</dbReference>